<dbReference type="PANTHER" id="PTHR43476">
    <property type="entry name" value="3-(3-HYDROXY-PHENYL)PROPIONATE/3-HYDROXYCINNAMIC ACID HYDROXYLASE"/>
    <property type="match status" value="1"/>
</dbReference>
<organism evidence="4 5">
    <name type="scientific">Falsigemmobacter faecalis</name>
    <dbReference type="NCBI Taxonomy" id="2488730"/>
    <lineage>
        <taxon>Bacteria</taxon>
        <taxon>Pseudomonadati</taxon>
        <taxon>Pseudomonadota</taxon>
        <taxon>Alphaproteobacteria</taxon>
        <taxon>Rhodobacterales</taxon>
        <taxon>Paracoccaceae</taxon>
        <taxon>Falsigemmobacter</taxon>
    </lineage>
</organism>
<dbReference type="SUPFAM" id="SSF51905">
    <property type="entry name" value="FAD/NAD(P)-binding domain"/>
    <property type="match status" value="1"/>
</dbReference>
<dbReference type="InterPro" id="IPR050631">
    <property type="entry name" value="PheA/TfdB_FAD_monoxygenase"/>
</dbReference>
<dbReference type="Gene3D" id="3.50.50.60">
    <property type="entry name" value="FAD/NAD(P)-binding domain"/>
    <property type="match status" value="1"/>
</dbReference>
<dbReference type="GO" id="GO:0004497">
    <property type="term" value="F:monooxygenase activity"/>
    <property type="evidence" value="ECO:0007669"/>
    <property type="project" value="UniProtKB-KW"/>
</dbReference>
<dbReference type="GO" id="GO:0071949">
    <property type="term" value="F:FAD binding"/>
    <property type="evidence" value="ECO:0007669"/>
    <property type="project" value="InterPro"/>
</dbReference>
<sequence>MSHHVIVAGGGPAGLLTALGLAQAGIAVTVLEAAQAANTSPRAMVYHWPVLPHLERLGILDDCRRIGFLKQDYGWRFAHTGEMIDWSLECLADEVERPFNLHLGQDKLSDIVFGHLAKMSNVTVRMGRKVVDLVQDAGSVTVTVETVDGERETYEGDYLIGSDGAASVVREKLLKLNFFGVTWPERFIATNIYCDFERHGYRRTTMQVDDEQGAIIVKIDDGRFWRVTFMEDAALPSESIEARIHEKFKTLLPPGESYELVAFSPYRMHQRAADTMQVGRVLLVGDAGHITNPTGGLGLTSGMFDSFAVVETLKRVMLDGAAPGLLKDYSDDRRRKFIELVSPRASQNKLTVFHSAPGKAFDIWTERMREIARNKDLQRGALSFTAGLATQFS</sequence>
<dbReference type="InterPro" id="IPR002938">
    <property type="entry name" value="FAD-bd"/>
</dbReference>
<keyword evidence="5" id="KW-1185">Reference proteome</keyword>
<dbReference type="EMBL" id="RRAZ01000045">
    <property type="protein sequence ID" value="RRH69351.1"/>
    <property type="molecule type" value="Genomic_DNA"/>
</dbReference>
<dbReference type="PRINTS" id="PR00420">
    <property type="entry name" value="RNGMNOXGNASE"/>
</dbReference>
<accession>A0A3P3D5D3</accession>
<dbReference type="PANTHER" id="PTHR43476:SF4">
    <property type="entry name" value="BLR0106 PROTEIN"/>
    <property type="match status" value="1"/>
</dbReference>
<dbReference type="Pfam" id="PF01494">
    <property type="entry name" value="FAD_binding_3"/>
    <property type="match status" value="1"/>
</dbReference>
<proteinExistence type="predicted"/>
<evidence type="ECO:0000313" key="5">
    <source>
        <dbReference type="Proteomes" id="UP000282125"/>
    </source>
</evidence>
<keyword evidence="1" id="KW-0560">Oxidoreductase</keyword>
<gene>
    <name evidence="4" type="ORF">EG244_18575</name>
</gene>
<dbReference type="Proteomes" id="UP000282125">
    <property type="component" value="Unassembled WGS sequence"/>
</dbReference>
<keyword evidence="4" id="KW-0503">Monooxygenase</keyword>
<evidence type="ECO:0000256" key="2">
    <source>
        <dbReference type="ARBA" id="ARBA00023027"/>
    </source>
</evidence>
<feature type="domain" description="FAD-binding" evidence="3">
    <location>
        <begin position="4"/>
        <end position="335"/>
    </location>
</feature>
<protein>
    <submittedName>
        <fullName evidence="4">FAD-dependent monooxygenase</fullName>
    </submittedName>
</protein>
<dbReference type="Gene3D" id="3.30.70.2450">
    <property type="match status" value="1"/>
</dbReference>
<dbReference type="RefSeq" id="WP_124966665.1">
    <property type="nucleotide sequence ID" value="NZ_RRAZ01000045.1"/>
</dbReference>
<evidence type="ECO:0000313" key="4">
    <source>
        <dbReference type="EMBL" id="RRH69351.1"/>
    </source>
</evidence>
<evidence type="ECO:0000259" key="3">
    <source>
        <dbReference type="Pfam" id="PF01494"/>
    </source>
</evidence>
<evidence type="ECO:0000256" key="1">
    <source>
        <dbReference type="ARBA" id="ARBA00023002"/>
    </source>
</evidence>
<dbReference type="AlphaFoldDB" id="A0A3P3D5D3"/>
<keyword evidence="2" id="KW-0520">NAD</keyword>
<reference evidence="4 5" key="1">
    <citation type="submission" date="2018-11" db="EMBL/GenBank/DDBJ databases">
        <title>Gemmobacter sp. nov., YIM 102744-1 draft genome.</title>
        <authorList>
            <person name="Li G."/>
            <person name="Jiang Y."/>
        </authorList>
    </citation>
    <scope>NUCLEOTIDE SEQUENCE [LARGE SCALE GENOMIC DNA]</scope>
    <source>
        <strain evidence="4 5">YIM 102744-1</strain>
    </source>
</reference>
<name>A0A3P3D5D3_9RHOB</name>
<comment type="caution">
    <text evidence="4">The sequence shown here is derived from an EMBL/GenBank/DDBJ whole genome shotgun (WGS) entry which is preliminary data.</text>
</comment>
<dbReference type="OrthoDB" id="9791689at2"/>
<dbReference type="InterPro" id="IPR036188">
    <property type="entry name" value="FAD/NAD-bd_sf"/>
</dbReference>